<evidence type="ECO:0000313" key="1">
    <source>
        <dbReference type="EMBL" id="ALR06312.1"/>
    </source>
</evidence>
<protein>
    <submittedName>
        <fullName evidence="1">Conjugal transfer transcriptional regulator TraJ</fullName>
    </submittedName>
</protein>
<dbReference type="NCBIfam" id="NF010451">
    <property type="entry name" value="PRK13877.1"/>
    <property type="match status" value="1"/>
</dbReference>
<dbReference type="KEGG" id="xfh:XFHB_05050"/>
<accession>A0ABC8ACT8</accession>
<evidence type="ECO:0000313" key="2">
    <source>
        <dbReference type="Proteomes" id="UP000196980"/>
    </source>
</evidence>
<dbReference type="Pfam" id="PF21983">
    <property type="entry name" value="NikA-like"/>
    <property type="match status" value="1"/>
</dbReference>
<proteinExistence type="predicted"/>
<organism evidence="1 2">
    <name type="scientific">Xylella fastidiosa</name>
    <dbReference type="NCBI Taxonomy" id="2371"/>
    <lineage>
        <taxon>Bacteria</taxon>
        <taxon>Pseudomonadati</taxon>
        <taxon>Pseudomonadota</taxon>
        <taxon>Gammaproteobacteria</taxon>
        <taxon>Lysobacterales</taxon>
        <taxon>Lysobacteraceae</taxon>
        <taxon>Xylella</taxon>
    </lineage>
</organism>
<dbReference type="AlphaFoldDB" id="A0ABC8ACT8"/>
<reference evidence="2" key="1">
    <citation type="submission" date="2014-11" db="EMBL/GenBank/DDBJ databases">
        <title>Xylella fastidiosa Hib4 Genome Sequencing.</title>
        <authorList>
            <person name="Pierry P.M."/>
            <person name="da Silva A.M."/>
        </authorList>
    </citation>
    <scope>NUCLEOTIDE SEQUENCE [LARGE SCALE GENOMIC DNA]</scope>
    <source>
        <strain evidence="2">Hib4</strain>
    </source>
</reference>
<name>A0ABC8ACT8_XYLFS</name>
<dbReference type="RefSeq" id="WP_088577942.1">
    <property type="nucleotide sequence ID" value="NZ_CP009885.1"/>
</dbReference>
<dbReference type="Proteomes" id="UP000196980">
    <property type="component" value="Chromosome"/>
</dbReference>
<sequence>MQNKVTRKSSPPIKVYCLPDERADVLARANAAGLSLSTYLLRVGMGYEIQGILDHRRVHELAKVNGDLGRLGGLLKLWLTNDARVADFTPATIRTLLRKIEVTQDEIRAVMTQVVCK</sequence>
<dbReference type="EMBL" id="CP009885">
    <property type="protein sequence ID" value="ALR06312.1"/>
    <property type="molecule type" value="Genomic_DNA"/>
</dbReference>
<dbReference type="InterPro" id="IPR053842">
    <property type="entry name" value="NikA-like"/>
</dbReference>
<gene>
    <name evidence="1" type="primary">traJ</name>
    <name evidence="1" type="ORF">XFHB_05050</name>
</gene>